<evidence type="ECO:0000313" key="2">
    <source>
        <dbReference type="Proteomes" id="UP001324287"/>
    </source>
</evidence>
<organism evidence="1 2">
    <name type="scientific">Blastococcus brunescens</name>
    <dbReference type="NCBI Taxonomy" id="1564165"/>
    <lineage>
        <taxon>Bacteria</taxon>
        <taxon>Bacillati</taxon>
        <taxon>Actinomycetota</taxon>
        <taxon>Actinomycetes</taxon>
        <taxon>Geodermatophilales</taxon>
        <taxon>Geodermatophilaceae</taxon>
        <taxon>Blastococcus</taxon>
    </lineage>
</organism>
<protein>
    <submittedName>
        <fullName evidence="1">Uncharacterized protein</fullName>
    </submittedName>
</protein>
<proteinExistence type="predicted"/>
<reference evidence="1 2" key="1">
    <citation type="submission" date="2023-12" db="EMBL/GenBank/DDBJ databases">
        <title>Blastococcus brunescens sp. nov., an actonobacterium isolated from sandstone collected in sahara desert.</title>
        <authorList>
            <person name="Gtari M."/>
            <person name="Ghodhbane F."/>
        </authorList>
    </citation>
    <scope>NUCLEOTIDE SEQUENCE [LARGE SCALE GENOMIC DNA]</scope>
    <source>
        <strain evidence="1 2">BMG 8361</strain>
    </source>
</reference>
<dbReference type="EMBL" id="CP141261">
    <property type="protein sequence ID" value="WRL64313.1"/>
    <property type="molecule type" value="Genomic_DNA"/>
</dbReference>
<evidence type="ECO:0000313" key="1">
    <source>
        <dbReference type="EMBL" id="WRL64313.1"/>
    </source>
</evidence>
<accession>A0ABZ1B3F7</accession>
<keyword evidence="2" id="KW-1185">Reference proteome</keyword>
<dbReference type="RefSeq" id="WP_324275640.1">
    <property type="nucleotide sequence ID" value="NZ_CP141261.1"/>
</dbReference>
<gene>
    <name evidence="1" type="ORF">U6N30_00120</name>
</gene>
<name>A0ABZ1B3F7_9ACTN</name>
<sequence>MKDRAALEDALRSIRPDNSAAQWCRSVDTLAGYLEEAVTTVRESLSEAAWWDVRQRRRNAAALETADRAIVAVGVVLVDVLKKRCLPASYHIGRYLATEVKR</sequence>
<dbReference type="Proteomes" id="UP001324287">
    <property type="component" value="Chromosome"/>
</dbReference>